<dbReference type="AlphaFoldDB" id="A0A2P4YM18"/>
<reference evidence="1 2" key="1">
    <citation type="journal article" date="2017" name="Genome Biol. Evol.">
        <title>Phytophthora megakarya and P. palmivora, closely related causal agents of cacao black pod rot, underwent increases in genome sizes and gene numbers by different mechanisms.</title>
        <authorList>
            <person name="Ali S.S."/>
            <person name="Shao J."/>
            <person name="Lary D.J."/>
            <person name="Kronmiller B."/>
            <person name="Shen D."/>
            <person name="Strem M.D."/>
            <person name="Amoako-Attah I."/>
            <person name="Akrofi A.Y."/>
            <person name="Begoude B.A."/>
            <person name="Ten Hoopen G.M."/>
            <person name="Coulibaly K."/>
            <person name="Kebe B.I."/>
            <person name="Melnick R.L."/>
            <person name="Guiltinan M.J."/>
            <person name="Tyler B.M."/>
            <person name="Meinhardt L.W."/>
            <person name="Bailey B.A."/>
        </authorList>
    </citation>
    <scope>NUCLEOTIDE SEQUENCE [LARGE SCALE GENOMIC DNA]</scope>
    <source>
        <strain evidence="2">sbr112.9</strain>
    </source>
</reference>
<gene>
    <name evidence="1" type="ORF">PHPALM_3572</name>
</gene>
<dbReference type="EMBL" id="NCKW01001891">
    <property type="protein sequence ID" value="POM78854.1"/>
    <property type="molecule type" value="Genomic_DNA"/>
</dbReference>
<organism evidence="1 2">
    <name type="scientific">Phytophthora palmivora</name>
    <dbReference type="NCBI Taxonomy" id="4796"/>
    <lineage>
        <taxon>Eukaryota</taxon>
        <taxon>Sar</taxon>
        <taxon>Stramenopiles</taxon>
        <taxon>Oomycota</taxon>
        <taxon>Peronosporomycetes</taxon>
        <taxon>Peronosporales</taxon>
        <taxon>Peronosporaceae</taxon>
        <taxon>Phytophthora</taxon>
    </lineage>
</organism>
<proteinExistence type="predicted"/>
<evidence type="ECO:0000313" key="2">
    <source>
        <dbReference type="Proteomes" id="UP000237271"/>
    </source>
</evidence>
<accession>A0A2P4YM18</accession>
<name>A0A2P4YM18_9STRA</name>
<dbReference type="OrthoDB" id="2419400at2759"/>
<protein>
    <submittedName>
        <fullName evidence="1">Uncharacterized protein</fullName>
    </submittedName>
</protein>
<dbReference type="Proteomes" id="UP000237271">
    <property type="component" value="Unassembled WGS sequence"/>
</dbReference>
<sequence length="208" mass="23330">MCDVPLISQGGEKCEMTQLWHQGFRATDESDNTSVVVTKTTSWGMYPIEQARLLYMIFRKLQKDPKFHVVFICSGAYASRTTISDNLTKLSFQQIVLGPISRPGLSKWLNENVSTFGDGELAIRYSIQHEIPVGSKKSQQCCVLELVPHPFGASSDIKFYMQHQDEARLILGPIIGRVTPRTARILIELDRLVPNLGCTLIDSATSQR</sequence>
<comment type="caution">
    <text evidence="1">The sequence shown here is derived from an EMBL/GenBank/DDBJ whole genome shotgun (WGS) entry which is preliminary data.</text>
</comment>
<keyword evidence="2" id="KW-1185">Reference proteome</keyword>
<evidence type="ECO:0000313" key="1">
    <source>
        <dbReference type="EMBL" id="POM78854.1"/>
    </source>
</evidence>